<dbReference type="InterPro" id="IPR012334">
    <property type="entry name" value="Pectin_lyas_fold"/>
</dbReference>
<dbReference type="InterPro" id="IPR039448">
    <property type="entry name" value="Beta_helix"/>
</dbReference>
<reference evidence="3" key="1">
    <citation type="submission" date="2024-05" db="EMBL/GenBank/DDBJ databases">
        <authorList>
            <person name="Kim S."/>
            <person name="Heo J."/>
            <person name="Choi H."/>
            <person name="Choi Y."/>
            <person name="Kwon S.-W."/>
            <person name="Kim Y."/>
        </authorList>
    </citation>
    <scope>NUCLEOTIDE SEQUENCE</scope>
    <source>
        <strain evidence="3">KACC 23698</strain>
    </source>
</reference>
<feature type="chain" id="PRO_5043975092" evidence="1">
    <location>
        <begin position="33"/>
        <end position="448"/>
    </location>
</feature>
<accession>A0AAU7JIY9</accession>
<feature type="signal peptide" evidence="1">
    <location>
        <begin position="1"/>
        <end position="32"/>
    </location>
</feature>
<dbReference type="NCBIfam" id="TIGR03808">
    <property type="entry name" value="RR_plus_rpt_1"/>
    <property type="match status" value="1"/>
</dbReference>
<dbReference type="PROSITE" id="PS51318">
    <property type="entry name" value="TAT"/>
    <property type="match status" value="1"/>
</dbReference>
<dbReference type="Pfam" id="PF13229">
    <property type="entry name" value="Beta_helix"/>
    <property type="match status" value="1"/>
</dbReference>
<dbReference type="InterPro" id="IPR022388">
    <property type="entry name" value="CHP03808"/>
</dbReference>
<evidence type="ECO:0000259" key="2">
    <source>
        <dbReference type="Pfam" id="PF13229"/>
    </source>
</evidence>
<dbReference type="InterPro" id="IPR011050">
    <property type="entry name" value="Pectin_lyase_fold/virulence"/>
</dbReference>
<dbReference type="Gene3D" id="2.160.20.10">
    <property type="entry name" value="Single-stranded right-handed beta-helix, Pectin lyase-like"/>
    <property type="match status" value="1"/>
</dbReference>
<evidence type="ECO:0000313" key="3">
    <source>
        <dbReference type="EMBL" id="XBO39954.1"/>
    </source>
</evidence>
<sequence length="448" mass="45699">MSMTRRRFMGAAPCVIALPVAAGLPASAFAQAALDASSMGLKPETPGAGAALARLAGEAARRGLPLFLAPGRYRVGPAQLPEGAALVGGAGLVRLVSDQPGPILTARGIRRLSLAGLTLEGAGGRSQAPPLIDLDDVASLSLVDCEILASPSTGVKLNRCGGRVERCRIAGAADAGLFSMDGQRMLIRDNVVEGCGNNGVLVWRSQLGDDATLVDDNRISRIRTDAGGTGQNGNAIGLFRASNVIVRGNVVRDCALSAVRNNGGAGVQMIGNTCVGLGETALYQEFGFAGAVVAQNVVEDASTGISLTNLDQGGRGAACTGNVLRRIRRRPLPYGAEAGGGIAIHAEGDAAITGNVIEDVDRIAIRIGWGKFLRNVAVTGNSIRRSPVGIAVSVAEGAGPALVGGNVLSETREGAVVGFDHDRAVTGDLTKPGQKLWPGIRIEANAAS</sequence>
<protein>
    <submittedName>
        <fullName evidence="3">TIGR03808 family TAT-translocated repetitive protein</fullName>
    </submittedName>
</protein>
<gene>
    <name evidence="3" type="ORF">ABEG18_03995</name>
</gene>
<proteinExistence type="predicted"/>
<dbReference type="SUPFAM" id="SSF51126">
    <property type="entry name" value="Pectin lyase-like"/>
    <property type="match status" value="1"/>
</dbReference>
<organism evidence="3">
    <name type="scientific">Alsobacter sp. KACC 23698</name>
    <dbReference type="NCBI Taxonomy" id="3149229"/>
    <lineage>
        <taxon>Bacteria</taxon>
        <taxon>Pseudomonadati</taxon>
        <taxon>Pseudomonadota</taxon>
        <taxon>Alphaproteobacteria</taxon>
        <taxon>Hyphomicrobiales</taxon>
        <taxon>Alsobacteraceae</taxon>
        <taxon>Alsobacter</taxon>
    </lineage>
</organism>
<feature type="domain" description="Right handed beta helix" evidence="2">
    <location>
        <begin position="134"/>
        <end position="296"/>
    </location>
</feature>
<evidence type="ECO:0000256" key="1">
    <source>
        <dbReference type="SAM" id="SignalP"/>
    </source>
</evidence>
<dbReference type="EMBL" id="CP157484">
    <property type="protein sequence ID" value="XBO39954.1"/>
    <property type="molecule type" value="Genomic_DNA"/>
</dbReference>
<keyword evidence="1" id="KW-0732">Signal</keyword>
<name>A0AAU7JIY9_9HYPH</name>
<dbReference type="SMART" id="SM00710">
    <property type="entry name" value="PbH1"/>
    <property type="match status" value="6"/>
</dbReference>
<dbReference type="InterPro" id="IPR006311">
    <property type="entry name" value="TAT_signal"/>
</dbReference>
<dbReference type="InterPro" id="IPR006626">
    <property type="entry name" value="PbH1"/>
</dbReference>
<dbReference type="RefSeq" id="WP_406856805.1">
    <property type="nucleotide sequence ID" value="NZ_CP157484.1"/>
</dbReference>
<dbReference type="AlphaFoldDB" id="A0AAU7JIY9"/>